<dbReference type="GO" id="GO:0032299">
    <property type="term" value="C:ribonuclease H2 complex"/>
    <property type="evidence" value="ECO:0007669"/>
    <property type="project" value="InterPro"/>
</dbReference>
<dbReference type="PANTHER" id="PTHR13383">
    <property type="entry name" value="RIBONUCLEASE H2 SUBUNIT B"/>
    <property type="match status" value="1"/>
</dbReference>
<dbReference type="EMBL" id="JAUCMV010000001">
    <property type="protein sequence ID" value="KAK0426839.1"/>
    <property type="molecule type" value="Genomic_DNA"/>
</dbReference>
<protein>
    <recommendedName>
        <fullName evidence="3">Ribonuclease H2 subunit B wHTH domain-containing protein</fullName>
    </recommendedName>
</protein>
<evidence type="ECO:0000259" key="3">
    <source>
        <dbReference type="Pfam" id="PF09468"/>
    </source>
</evidence>
<sequence length="220" mass="24915">MPPKKATRSAGKSTFQNDTSFDRKLIVCKGGTLSDDKEAVLLPHPRTRAPTLYYGGSFLNGESVVSDGDVVLFVPLNPLFLALPHLRRKTQTEALTIDKILDDEEYPKLQNLANNKTLLIALKKVCDVEITRENFIFKLNSDKLLNWLKKKWEISKGFHTSEEESMKIMKEYLQDDLFKELRVSFGLVQETVDIEDAEPTGSLKRKTAVGGKKGTKRTRK</sequence>
<dbReference type="InterPro" id="IPR040456">
    <property type="entry name" value="RNase_H2_suB"/>
</dbReference>
<comment type="subunit">
    <text evidence="2">The RNase H2 complex is a heterotrimer composed of the catalytic subunit RNASEH2A and the non-catalytic subunits RNASEH2B and RNASEH2C.</text>
</comment>
<gene>
    <name evidence="4" type="ORF">QR680_009925</name>
</gene>
<feature type="domain" description="Ribonuclease H2 subunit B wHTH" evidence="3">
    <location>
        <begin position="80"/>
        <end position="158"/>
    </location>
</feature>
<dbReference type="GO" id="GO:0006401">
    <property type="term" value="P:RNA catabolic process"/>
    <property type="evidence" value="ECO:0007669"/>
    <property type="project" value="TreeGrafter"/>
</dbReference>
<evidence type="ECO:0000313" key="5">
    <source>
        <dbReference type="Proteomes" id="UP001175271"/>
    </source>
</evidence>
<reference evidence="4" key="1">
    <citation type="submission" date="2023-06" db="EMBL/GenBank/DDBJ databases">
        <title>Genomic analysis of the entomopathogenic nematode Steinernema hermaphroditum.</title>
        <authorList>
            <person name="Schwarz E.M."/>
            <person name="Heppert J.K."/>
            <person name="Baniya A."/>
            <person name="Schwartz H.T."/>
            <person name="Tan C.-H."/>
            <person name="Antoshechkin I."/>
            <person name="Sternberg P.W."/>
            <person name="Goodrich-Blair H."/>
            <person name="Dillman A.R."/>
        </authorList>
    </citation>
    <scope>NUCLEOTIDE SEQUENCE</scope>
    <source>
        <strain evidence="4">PS9179</strain>
        <tissue evidence="4">Whole animal</tissue>
    </source>
</reference>
<dbReference type="Proteomes" id="UP001175271">
    <property type="component" value="Unassembled WGS sequence"/>
</dbReference>
<accession>A0AA39INT3</accession>
<comment type="caution">
    <text evidence="4">The sequence shown here is derived from an EMBL/GenBank/DDBJ whole genome shotgun (WGS) entry which is preliminary data.</text>
</comment>
<evidence type="ECO:0000256" key="2">
    <source>
        <dbReference type="ARBA" id="ARBA00011277"/>
    </source>
</evidence>
<evidence type="ECO:0000256" key="1">
    <source>
        <dbReference type="ARBA" id="ARBA00009823"/>
    </source>
</evidence>
<dbReference type="GO" id="GO:0005654">
    <property type="term" value="C:nucleoplasm"/>
    <property type="evidence" value="ECO:0007669"/>
    <property type="project" value="TreeGrafter"/>
</dbReference>
<dbReference type="PANTHER" id="PTHR13383:SF11">
    <property type="entry name" value="RIBONUCLEASE H2 SUBUNIT B"/>
    <property type="match status" value="1"/>
</dbReference>
<name>A0AA39INT3_9BILA</name>
<organism evidence="4 5">
    <name type="scientific">Steinernema hermaphroditum</name>
    <dbReference type="NCBI Taxonomy" id="289476"/>
    <lineage>
        <taxon>Eukaryota</taxon>
        <taxon>Metazoa</taxon>
        <taxon>Ecdysozoa</taxon>
        <taxon>Nematoda</taxon>
        <taxon>Chromadorea</taxon>
        <taxon>Rhabditida</taxon>
        <taxon>Tylenchina</taxon>
        <taxon>Panagrolaimomorpha</taxon>
        <taxon>Strongyloidoidea</taxon>
        <taxon>Steinernematidae</taxon>
        <taxon>Steinernema</taxon>
    </lineage>
</organism>
<dbReference type="Pfam" id="PF09468">
    <property type="entry name" value="RNase_H2-Ydr279"/>
    <property type="match status" value="1"/>
</dbReference>
<comment type="similarity">
    <text evidence="1">Belongs to the RNase H2 subunit B family.</text>
</comment>
<dbReference type="Gene3D" id="1.10.20.120">
    <property type="match status" value="1"/>
</dbReference>
<dbReference type="AlphaFoldDB" id="A0AA39INT3"/>
<evidence type="ECO:0000313" key="4">
    <source>
        <dbReference type="EMBL" id="KAK0426839.1"/>
    </source>
</evidence>
<dbReference type="InterPro" id="IPR019024">
    <property type="entry name" value="RNase_H2_suB_wHTH"/>
</dbReference>
<proteinExistence type="inferred from homology"/>
<keyword evidence="5" id="KW-1185">Reference proteome</keyword>